<dbReference type="Gene3D" id="2.120.10.30">
    <property type="entry name" value="TolB, C-terminal domain"/>
    <property type="match status" value="2"/>
</dbReference>
<feature type="disulfide bond" evidence="20">
    <location>
        <begin position="104"/>
        <end position="116"/>
    </location>
</feature>
<dbReference type="Pfam" id="PF00058">
    <property type="entry name" value="Ldl_recept_b"/>
    <property type="match status" value="1"/>
</dbReference>
<feature type="disulfide bond" evidence="20">
    <location>
        <begin position="25"/>
        <end position="37"/>
    </location>
</feature>
<dbReference type="SUPFAM" id="SSF57424">
    <property type="entry name" value="LDL receptor-like module"/>
    <property type="match status" value="14"/>
</dbReference>
<keyword evidence="16" id="KW-0168">Coated pit</keyword>
<evidence type="ECO:0000256" key="16">
    <source>
        <dbReference type="ARBA" id="ARBA00023176"/>
    </source>
</evidence>
<evidence type="ECO:0000256" key="5">
    <source>
        <dbReference type="ARBA" id="ARBA00022583"/>
    </source>
</evidence>
<gene>
    <name evidence="25" type="primary">lrp2b</name>
</gene>
<reference evidence="25" key="1">
    <citation type="submission" date="2023-05" db="EMBL/GenBank/DDBJ databases">
        <title>High-quality long-read genome of Scophthalmus maximus.</title>
        <authorList>
            <person name="Lien S."/>
            <person name="Martinez P."/>
        </authorList>
    </citation>
    <scope>NUCLEOTIDE SEQUENCE [LARGE SCALE GENOMIC DNA]</scope>
</reference>
<dbReference type="PROSITE" id="PS50068">
    <property type="entry name" value="LDLRA_2"/>
    <property type="match status" value="15"/>
</dbReference>
<feature type="domain" description="EGF-like" evidence="24">
    <location>
        <begin position="304"/>
        <end position="339"/>
    </location>
</feature>
<feature type="disulfide bond" evidence="20">
    <location>
        <begin position="931"/>
        <end position="943"/>
    </location>
</feature>
<feature type="disulfide bond" evidence="20">
    <location>
        <begin position="889"/>
        <end position="901"/>
    </location>
</feature>
<dbReference type="FunFam" id="2.120.10.30:FF:000241">
    <property type="entry name" value="Low-density lipoprotein receptor-related protein 6"/>
    <property type="match status" value="1"/>
</dbReference>
<dbReference type="InterPro" id="IPR036055">
    <property type="entry name" value="LDL_receptor-like_sf"/>
</dbReference>
<feature type="disulfide bond" evidence="20">
    <location>
        <begin position="238"/>
        <end position="253"/>
    </location>
</feature>
<keyword evidence="8 22" id="KW-0732">Signal</keyword>
<feature type="domain" description="EGF-like" evidence="24">
    <location>
        <begin position="798"/>
        <end position="837"/>
    </location>
</feature>
<feature type="disulfide bond" evidence="20">
    <location>
        <begin position="856"/>
        <end position="874"/>
    </location>
</feature>
<dbReference type="Pfam" id="PF00057">
    <property type="entry name" value="Ldl_recept_a"/>
    <property type="match status" value="15"/>
</dbReference>
<feature type="disulfide bond" evidence="20">
    <location>
        <begin position="199"/>
        <end position="214"/>
    </location>
</feature>
<evidence type="ECO:0000256" key="2">
    <source>
        <dbReference type="ARBA" id="ARBA00009939"/>
    </source>
</evidence>
<evidence type="ECO:0000256" key="6">
    <source>
        <dbReference type="ARBA" id="ARBA00022692"/>
    </source>
</evidence>
<feature type="disulfide bond" evidence="20">
    <location>
        <begin position="148"/>
        <end position="166"/>
    </location>
</feature>
<keyword evidence="13" id="KW-0472">Membrane</keyword>
<evidence type="ECO:0000256" key="12">
    <source>
        <dbReference type="ARBA" id="ARBA00022989"/>
    </source>
</evidence>
<dbReference type="InterPro" id="IPR023415">
    <property type="entry name" value="LDLR_class-A_CS"/>
</dbReference>
<dbReference type="FunFam" id="4.10.400.10:FF:000001">
    <property type="entry name" value="Low-density lipoprotein receptor-related protein 1"/>
    <property type="match status" value="1"/>
</dbReference>
<dbReference type="GO" id="GO:0005886">
    <property type="term" value="C:plasma membrane"/>
    <property type="evidence" value="ECO:0007669"/>
    <property type="project" value="TreeGrafter"/>
</dbReference>
<dbReference type="SMART" id="SM00179">
    <property type="entry name" value="EGF_CA"/>
    <property type="match status" value="1"/>
</dbReference>
<dbReference type="GO" id="GO:0005509">
    <property type="term" value="F:calcium ion binding"/>
    <property type="evidence" value="ECO:0007669"/>
    <property type="project" value="InterPro"/>
</dbReference>
<proteinExistence type="inferred from homology"/>
<dbReference type="Gene3D" id="2.10.25.10">
    <property type="entry name" value="Laminin"/>
    <property type="match status" value="3"/>
</dbReference>
<feature type="disulfide bond" evidence="20">
    <location>
        <begin position="180"/>
        <end position="192"/>
    </location>
</feature>
<feature type="disulfide bond" evidence="20">
    <location>
        <begin position="44"/>
        <end position="59"/>
    </location>
</feature>
<feature type="disulfide bond" evidence="20">
    <location>
        <begin position="1113"/>
        <end position="1128"/>
    </location>
</feature>
<dbReference type="SUPFAM" id="SSF63825">
    <property type="entry name" value="YWTD domain"/>
    <property type="match status" value="2"/>
</dbReference>
<reference evidence="25" key="2">
    <citation type="submission" date="2025-08" db="UniProtKB">
        <authorList>
            <consortium name="Ensembl"/>
        </authorList>
    </citation>
    <scope>IDENTIFICATION</scope>
</reference>
<feature type="disulfide bond" evidence="20">
    <location>
        <begin position="1101"/>
        <end position="1119"/>
    </location>
</feature>
<feature type="disulfide bond" evidence="20">
    <location>
        <begin position="908"/>
        <end position="923"/>
    </location>
</feature>
<feature type="disulfide bond" evidence="20">
    <location>
        <begin position="32"/>
        <end position="50"/>
    </location>
</feature>
<name>A0A8D3DXX9_SCOMX</name>
<dbReference type="InterPro" id="IPR000033">
    <property type="entry name" value="LDLR_classB_rpt"/>
</dbReference>
<feature type="disulfide bond" evidence="20">
    <location>
        <begin position="1030"/>
        <end position="1045"/>
    </location>
</feature>
<keyword evidence="10" id="KW-0967">Endosome</keyword>
<evidence type="ECO:0000256" key="13">
    <source>
        <dbReference type="ARBA" id="ARBA00023136"/>
    </source>
</evidence>
<dbReference type="FunFam" id="4.10.400.10:FF:000005">
    <property type="entry name" value="low-density lipoprotein receptor-related protein 1B"/>
    <property type="match status" value="1"/>
</dbReference>
<dbReference type="GO" id="GO:0043235">
    <property type="term" value="C:receptor complex"/>
    <property type="evidence" value="ECO:0007669"/>
    <property type="project" value="TreeGrafter"/>
</dbReference>
<feature type="repeat" description="LDL-receptor class B" evidence="21">
    <location>
        <begin position="660"/>
        <end position="703"/>
    </location>
</feature>
<dbReference type="PANTHER" id="PTHR22722">
    <property type="entry name" value="LOW-DENSITY LIPOPROTEIN RECEPTOR-RELATED PROTEIN 2-RELATED"/>
    <property type="match status" value="1"/>
</dbReference>
<evidence type="ECO:0000256" key="8">
    <source>
        <dbReference type="ARBA" id="ARBA00022729"/>
    </source>
</evidence>
<feature type="signal peptide" evidence="22">
    <location>
        <begin position="1"/>
        <end position="15"/>
    </location>
</feature>
<dbReference type="SMART" id="SM00192">
    <property type="entry name" value="LDLa"/>
    <property type="match status" value="15"/>
</dbReference>
<evidence type="ECO:0000256" key="1">
    <source>
        <dbReference type="ARBA" id="ARBA00004479"/>
    </source>
</evidence>
<dbReference type="FunFam" id="4.10.400.10:FF:000034">
    <property type="entry name" value="Low-density lipoprotein receptor-related protein 2"/>
    <property type="match status" value="3"/>
</dbReference>
<dbReference type="InterPro" id="IPR002172">
    <property type="entry name" value="LDrepeatLR_classA_rpt"/>
</dbReference>
<feature type="disulfide bond" evidence="20">
    <location>
        <begin position="160"/>
        <end position="175"/>
    </location>
</feature>
<evidence type="ECO:0000256" key="18">
    <source>
        <dbReference type="ARBA" id="ARBA00037878"/>
    </source>
</evidence>
<keyword evidence="7" id="KW-0479">Metal-binding</keyword>
<keyword evidence="17" id="KW-0325">Glycoprotein</keyword>
<feature type="disulfide bond" evidence="20">
    <location>
        <begin position="896"/>
        <end position="914"/>
    </location>
</feature>
<evidence type="ECO:0000256" key="3">
    <source>
        <dbReference type="ARBA" id="ARBA00022536"/>
    </source>
</evidence>
<feature type="domain" description="EGF-like" evidence="24">
    <location>
        <begin position="343"/>
        <end position="378"/>
    </location>
</feature>
<evidence type="ECO:0000313" key="25">
    <source>
        <dbReference type="Ensembl" id="ENSSMAP00000064388.1"/>
    </source>
</evidence>
<dbReference type="FunFam" id="4.10.400.10:FF:000011">
    <property type="entry name" value="Low-density lipoprotein receptor-related protein 1"/>
    <property type="match status" value="3"/>
</dbReference>
<dbReference type="Gene3D" id="4.10.400.10">
    <property type="entry name" value="Low-density Lipoprotein Receptor"/>
    <property type="match status" value="15"/>
</dbReference>
<evidence type="ECO:0000256" key="9">
    <source>
        <dbReference type="ARBA" id="ARBA00022737"/>
    </source>
</evidence>
<keyword evidence="5" id="KW-0254">Endocytosis</keyword>
<feature type="disulfide bond" evidence="20">
    <location>
        <begin position="1094"/>
        <end position="1106"/>
    </location>
</feature>
<feature type="disulfide bond" evidence="20">
    <location>
        <begin position="938"/>
        <end position="956"/>
    </location>
</feature>
<feature type="disulfide bond" evidence="20">
    <location>
        <begin position="187"/>
        <end position="205"/>
    </location>
</feature>
<evidence type="ECO:0000256" key="20">
    <source>
        <dbReference type="PROSITE-ProRule" id="PRU00124"/>
    </source>
</evidence>
<dbReference type="InterPro" id="IPR011042">
    <property type="entry name" value="6-blade_b-propeller_TolB-like"/>
</dbReference>
<dbReference type="CDD" id="cd00112">
    <property type="entry name" value="LDLa"/>
    <property type="match status" value="15"/>
</dbReference>
<evidence type="ECO:0000256" key="11">
    <source>
        <dbReference type="ARBA" id="ARBA00022837"/>
    </source>
</evidence>
<feature type="chain" id="PRO_5034275952" evidence="22">
    <location>
        <begin position="16"/>
        <end position="1176"/>
    </location>
</feature>
<dbReference type="Ensembl" id="ENSSMAT00000043102.1">
    <property type="protein sequence ID" value="ENSSMAP00000064388.1"/>
    <property type="gene ID" value="ENSSMAG00000018520.2"/>
</dbReference>
<evidence type="ECO:0000313" key="26">
    <source>
        <dbReference type="Proteomes" id="UP000694558"/>
    </source>
</evidence>
<feature type="disulfide bond" evidence="20">
    <location>
        <begin position="219"/>
        <end position="231"/>
    </location>
</feature>
<feature type="disulfide bond" evidence="20">
    <location>
        <begin position="972"/>
        <end position="984"/>
    </location>
</feature>
<feature type="domain" description="EGF-like" evidence="24">
    <location>
        <begin position="552"/>
        <end position="595"/>
    </location>
</feature>
<evidence type="ECO:0000256" key="22">
    <source>
        <dbReference type="SAM" id="SignalP"/>
    </source>
</evidence>
<evidence type="ECO:0000259" key="24">
    <source>
        <dbReference type="SMART" id="SM00181"/>
    </source>
</evidence>
<feature type="domain" description="EGF-like" evidence="24">
    <location>
        <begin position="971"/>
        <end position="1007"/>
    </location>
</feature>
<keyword evidence="4" id="KW-0597">Phosphoprotein</keyword>
<evidence type="ECO:0000256" key="19">
    <source>
        <dbReference type="ARBA" id="ARBA00046273"/>
    </source>
</evidence>
<dbReference type="SUPFAM" id="SSF57196">
    <property type="entry name" value="EGF/Laminin"/>
    <property type="match status" value="1"/>
</dbReference>
<feature type="disulfide bond" evidence="20">
    <location>
        <begin position="123"/>
        <end position="138"/>
    </location>
</feature>
<feature type="domain" description="EGF-like" evidence="24">
    <location>
        <begin position="930"/>
        <end position="966"/>
    </location>
</feature>
<dbReference type="PROSITE" id="PS01209">
    <property type="entry name" value="LDLRA_1"/>
    <property type="match status" value="9"/>
</dbReference>
<feature type="disulfide bond" evidence="20">
    <location>
        <begin position="979"/>
        <end position="997"/>
    </location>
</feature>
<dbReference type="AlphaFoldDB" id="A0A8D3DXX9"/>
<dbReference type="GeneTree" id="ENSGT00940000165769"/>
<dbReference type="InterPro" id="IPR009030">
    <property type="entry name" value="Growth_fac_rcpt_cys_sf"/>
</dbReference>
<feature type="disulfide bond" evidence="20">
    <location>
        <begin position="950"/>
        <end position="965"/>
    </location>
</feature>
<evidence type="ECO:0000256" key="14">
    <source>
        <dbReference type="ARBA" id="ARBA00023157"/>
    </source>
</evidence>
<sequence length="1176" mass="130046">SIFLGMITILTKMLSLNRCNISSFCGSGEFQCTSGQCINIAWRCDGTKDCTDDSDELNCPSPSCTSQEFKCVTSGECISLGFVCDGEEDCIDGSDEQRTCGRTCSPDQFTCQEGQCIPIKYRCDHMKDCLDNSDENSCNYPHCTEKTCANGACYNNSQHCNGLQDCRDGSDEFNCTSQHCPIHQYQCANGYCIPHSFVCDHWDDCGDSSDEHGCAYQSCSGSEFTCSSGRCIPQHWVCDKFNDCGDYSDERGCDSNSRDCYPGEWGCPSSTACIPVGKVCDGKPDCPGGTDETNSTAQQTCLDRCSTLSCEFICHPTPQGGACYCPDGFIVANDSRSCVDYNDCQIWGICDQLCEDRPGTHHCSCANGYFLEQGHVCKANISAGIPQLIFTNGGDVMMADIHGRFERVLVPSQGKGYAVGVAYHWHSDKVFWSDTNTRKVSRIIVLGTPTGITLDIVTQRVYWSDSHFDTVETVTYNGLDRKIVLNGGTQAPHPFGIAVFENHIFFTDWAKLGVVRANRFNGSNPSLLYRTTKRPGHVVVSTSVLQPVVMNPCGRHNGGCQHICVLSHRSDNEGLGFRCKCRHGYDLQPDRRTCFIQQILTGYRVGIVDAMAYDWTSNVLFWTTSTYRSVVAFRVEDKSRRDIVTGMRNPKGIAVHPSAGYLFWSDWYRPAVIMRGITDGSNAIPLVNTTLGWPYGLCVDYVMDRLYWVDSLLDQIGHIGIEGYNRQTFTDIGQITQPYSLTIYSDYLYVSDTRTRAVFEMRKRDGGGNIMIRQGADRIIHKPSHCFFVILPTAFTSRCNTVPNGRCSHFCFPAPSFSRVCGCPYGMKLQDNQRDCIKDDSVIPPDNICGDHAFECDEGRCRPNSYRCDGIVDCVDKTDEANCTDTATCSPQAFTCNNKHCIQPSWLCDGMDDCGDGSDESNCPTHLPTTCADVFFTCDNNRCISKLWVCDGDNDCGDGSDEHNCNSTITTCPPSYFLCPDHRCIHSSYVCDGDQDCLDGSDETNCEFSCASYEFACASGDQCVTLGYQCDGVFDCRDHSDEQDCPTRGPGLCHNNEFQCQTDGSCVPGEWECDGHPDCEDGSDEHNSCPPVTCGSNYFQCTNKICIPTSWLCDGDNDCRDMSDEQNCPTPPFTCPSGQWQCPTDQACISLDKVCNGQRDCPNGADESPICSEFQK</sequence>
<dbReference type="SMART" id="SM00135">
    <property type="entry name" value="LY"/>
    <property type="match status" value="6"/>
</dbReference>
<comment type="caution">
    <text evidence="20">Lacks conserved residue(s) required for the propagation of feature annotation.</text>
</comment>
<keyword evidence="12" id="KW-1133">Transmembrane helix</keyword>
<dbReference type="GO" id="GO:0006897">
    <property type="term" value="P:endocytosis"/>
    <property type="evidence" value="ECO:0007669"/>
    <property type="project" value="UniProtKB-KW"/>
</dbReference>
<feature type="domain" description="EGF-like calcium-binding" evidence="23">
    <location>
        <begin position="340"/>
        <end position="378"/>
    </location>
</feature>
<keyword evidence="14 20" id="KW-1015">Disulfide bond</keyword>
<keyword evidence="3" id="KW-0245">EGF-like domain</keyword>
<feature type="disulfide bond" evidence="20">
    <location>
        <begin position="868"/>
        <end position="883"/>
    </location>
</feature>
<dbReference type="GO" id="GO:0031904">
    <property type="term" value="C:endosome lumen"/>
    <property type="evidence" value="ECO:0007669"/>
    <property type="project" value="UniProtKB-SubCell"/>
</dbReference>
<dbReference type="InterPro" id="IPR001881">
    <property type="entry name" value="EGF-like_Ca-bd_dom"/>
</dbReference>
<dbReference type="SUPFAM" id="SSF57184">
    <property type="entry name" value="Growth factor receptor domain"/>
    <property type="match status" value="1"/>
</dbReference>
<feature type="repeat" description="LDL-receptor class B" evidence="21">
    <location>
        <begin position="704"/>
        <end position="747"/>
    </location>
</feature>
<evidence type="ECO:0000256" key="10">
    <source>
        <dbReference type="ARBA" id="ARBA00022753"/>
    </source>
</evidence>
<dbReference type="FunFam" id="4.10.400.10:FF:000045">
    <property type="entry name" value="Low-density lipoprotein receptor-related protein 2"/>
    <property type="match status" value="1"/>
</dbReference>
<feature type="domain" description="EGF-like" evidence="24">
    <location>
        <begin position="103"/>
        <end position="139"/>
    </location>
</feature>
<evidence type="ECO:0000256" key="21">
    <source>
        <dbReference type="PROSITE-ProRule" id="PRU00461"/>
    </source>
</evidence>
<evidence type="ECO:0000256" key="17">
    <source>
        <dbReference type="ARBA" id="ARBA00023180"/>
    </source>
</evidence>
<evidence type="ECO:0000259" key="23">
    <source>
        <dbReference type="SMART" id="SM00179"/>
    </source>
</evidence>
<evidence type="ECO:0000256" key="15">
    <source>
        <dbReference type="ARBA" id="ARBA00023170"/>
    </source>
</evidence>
<keyword evidence="15" id="KW-0675">Receptor</keyword>
<keyword evidence="11" id="KW-0106">Calcium</keyword>
<feature type="disulfide bond" evidence="20">
    <location>
        <begin position="111"/>
        <end position="129"/>
    </location>
</feature>
<comment type="subcellular location">
    <subcellularLocation>
        <location evidence="19">Endosome lumen</location>
    </subcellularLocation>
    <subcellularLocation>
        <location evidence="18">Membrane</location>
        <location evidence="18">Coated pit</location>
    </subcellularLocation>
    <subcellularLocation>
        <location evidence="1">Membrane</location>
        <topology evidence="1">Single-pass type I membrane protein</topology>
    </subcellularLocation>
</comment>
<dbReference type="SMART" id="SM00181">
    <property type="entry name" value="EGF"/>
    <property type="match status" value="7"/>
</dbReference>
<feature type="disulfide bond" evidence="20">
    <location>
        <begin position="991"/>
        <end position="1006"/>
    </location>
</feature>
<protein>
    <submittedName>
        <fullName evidence="25">Low density lipoprotein receptor-related protein 2b</fullName>
    </submittedName>
</protein>
<dbReference type="PANTHER" id="PTHR22722:SF11">
    <property type="entry name" value="LOW-DENSITY LIPOPROTEIN RECEPTOR-RELATED PROTEIN 2"/>
    <property type="match status" value="1"/>
</dbReference>
<feature type="disulfide bond" evidence="20">
    <location>
        <begin position="226"/>
        <end position="244"/>
    </location>
</feature>
<keyword evidence="9" id="KW-0677">Repeat</keyword>
<dbReference type="FunFam" id="4.10.400.10:FF:000002">
    <property type="entry name" value="Low-density lipoprotein receptor-related protein 1"/>
    <property type="match status" value="2"/>
</dbReference>
<evidence type="ECO:0000256" key="4">
    <source>
        <dbReference type="ARBA" id="ARBA00022553"/>
    </source>
</evidence>
<evidence type="ECO:0000256" key="7">
    <source>
        <dbReference type="ARBA" id="ARBA00022723"/>
    </source>
</evidence>
<dbReference type="GO" id="GO:0005905">
    <property type="term" value="C:clathrin-coated pit"/>
    <property type="evidence" value="ECO:0007669"/>
    <property type="project" value="UniProtKB-KW"/>
</dbReference>
<dbReference type="PRINTS" id="PR00261">
    <property type="entry name" value="LDLRECEPTOR"/>
</dbReference>
<organism evidence="25 26">
    <name type="scientific">Scophthalmus maximus</name>
    <name type="common">Turbot</name>
    <name type="synonym">Psetta maxima</name>
    <dbReference type="NCBI Taxonomy" id="52904"/>
    <lineage>
        <taxon>Eukaryota</taxon>
        <taxon>Metazoa</taxon>
        <taxon>Chordata</taxon>
        <taxon>Craniata</taxon>
        <taxon>Vertebrata</taxon>
        <taxon>Euteleostomi</taxon>
        <taxon>Actinopterygii</taxon>
        <taxon>Neopterygii</taxon>
        <taxon>Teleostei</taxon>
        <taxon>Neoteleostei</taxon>
        <taxon>Acanthomorphata</taxon>
        <taxon>Carangaria</taxon>
        <taxon>Pleuronectiformes</taxon>
        <taxon>Pleuronectoidei</taxon>
        <taxon>Scophthalmidae</taxon>
        <taxon>Scophthalmus</taxon>
    </lineage>
</organism>
<dbReference type="Proteomes" id="UP000694558">
    <property type="component" value="Chromosome 18"/>
</dbReference>
<feature type="disulfide bond" evidence="20">
    <location>
        <begin position="849"/>
        <end position="861"/>
    </location>
</feature>
<dbReference type="FunFam" id="4.10.400.10:FF:000147">
    <property type="entry name" value="Low-density lipoprotein receptor-related protein 2"/>
    <property type="match status" value="2"/>
</dbReference>
<keyword evidence="6" id="KW-0812">Transmembrane</keyword>
<feature type="repeat" description="LDL-receptor class B" evidence="21">
    <location>
        <begin position="459"/>
        <end position="503"/>
    </location>
</feature>
<dbReference type="PROSITE" id="PS51120">
    <property type="entry name" value="LDLRB"/>
    <property type="match status" value="3"/>
</dbReference>
<dbReference type="InterPro" id="IPR000742">
    <property type="entry name" value="EGF"/>
</dbReference>
<accession>A0A8D3DXX9</accession>
<comment type="similarity">
    <text evidence="2">Belongs to the LDLR family.</text>
</comment>
<dbReference type="InterPro" id="IPR051221">
    <property type="entry name" value="LDLR-related"/>
</dbReference>